<dbReference type="InterPro" id="IPR002654">
    <property type="entry name" value="Glyco_trans_25"/>
</dbReference>
<accession>A0A6A6VJ25</accession>
<evidence type="ECO:0000256" key="1">
    <source>
        <dbReference type="ARBA" id="ARBA00006721"/>
    </source>
</evidence>
<keyword evidence="4" id="KW-0732">Signal</keyword>
<dbReference type="EMBL" id="MU006566">
    <property type="protein sequence ID" value="KAF2749540.1"/>
    <property type="molecule type" value="Genomic_DNA"/>
</dbReference>
<keyword evidence="2" id="KW-0328">Glycosyltransferase</keyword>
<name>A0A6A6VJ25_9PLEO</name>
<dbReference type="OrthoDB" id="47375at2759"/>
<sequence>MPSLSHGRMCLVLVVCTALLFCLRLQHRTESSILKFGRQNSNTNYEDIGNQTLGFQEIFVINAPWRTDRKDGMTLAASYSSLSLTWINGVSVDSIDEKAYPLGNHRDLPPGNRGSWRAHMNALREIVERNLTTALILEDDADWDIRLRSQLSTLSPAIRHISAIASPSLNNPTQQPLGPSHLDNNDQQVLAHRSTIPLHSLPSLTIPSTNPYGLTWDILWLGHCGATLPPPSPLHPNRIAMTPDPTVPAPHHLKPGRNAPLDPLASLYPPHTRLIHRAGSSTLCTIAYSVTQSGARKLLYEFGVRGLEKGYDFGLSDYCGGATKGQKDGKSTVPVCVVVQPTVFGHLFGERMKSDISAVGAAGKMEKGSRYVRASVRGNLERLGRGVGVRDQWPD</sequence>
<dbReference type="PANTHER" id="PTHR10730">
    <property type="entry name" value="PROCOLLAGEN-LYSINE,2-OXOGLUTARATE 5-DIOXYGENASE/GLYCOSYLTRANSFERASE 25 FAMILY MEMBER"/>
    <property type="match status" value="1"/>
</dbReference>
<keyword evidence="6" id="KW-1185">Reference proteome</keyword>
<dbReference type="InterPro" id="IPR050757">
    <property type="entry name" value="Collagen_mod_GT25"/>
</dbReference>
<comment type="similarity">
    <text evidence="1">Belongs to the glycosyltransferase 25 family.</text>
</comment>
<gene>
    <name evidence="5" type="ORF">M011DRAFT_440122</name>
</gene>
<dbReference type="PANTHER" id="PTHR10730:SF53">
    <property type="entry name" value="GLYCOSYLTRANSFERASE 25 FAMILY MEMBER"/>
    <property type="match status" value="1"/>
</dbReference>
<evidence type="ECO:0000256" key="4">
    <source>
        <dbReference type="SAM" id="SignalP"/>
    </source>
</evidence>
<evidence type="ECO:0000256" key="3">
    <source>
        <dbReference type="ARBA" id="ARBA00022679"/>
    </source>
</evidence>
<dbReference type="Proteomes" id="UP000799440">
    <property type="component" value="Unassembled WGS sequence"/>
</dbReference>
<organism evidence="5 6">
    <name type="scientific">Sporormia fimetaria CBS 119925</name>
    <dbReference type="NCBI Taxonomy" id="1340428"/>
    <lineage>
        <taxon>Eukaryota</taxon>
        <taxon>Fungi</taxon>
        <taxon>Dikarya</taxon>
        <taxon>Ascomycota</taxon>
        <taxon>Pezizomycotina</taxon>
        <taxon>Dothideomycetes</taxon>
        <taxon>Pleosporomycetidae</taxon>
        <taxon>Pleosporales</taxon>
        <taxon>Sporormiaceae</taxon>
        <taxon>Sporormia</taxon>
    </lineage>
</organism>
<evidence type="ECO:0000313" key="6">
    <source>
        <dbReference type="Proteomes" id="UP000799440"/>
    </source>
</evidence>
<dbReference type="CDD" id="cd06532">
    <property type="entry name" value="Glyco_transf_25"/>
    <property type="match status" value="1"/>
</dbReference>
<feature type="chain" id="PRO_5025526919" evidence="4">
    <location>
        <begin position="32"/>
        <end position="395"/>
    </location>
</feature>
<dbReference type="AlphaFoldDB" id="A0A6A6VJ25"/>
<evidence type="ECO:0000313" key="5">
    <source>
        <dbReference type="EMBL" id="KAF2749540.1"/>
    </source>
</evidence>
<protein>
    <submittedName>
        <fullName evidence="5">Glycosyltransferase family 25 protein</fullName>
    </submittedName>
</protein>
<keyword evidence="3" id="KW-0808">Transferase</keyword>
<evidence type="ECO:0000256" key="2">
    <source>
        <dbReference type="ARBA" id="ARBA00022676"/>
    </source>
</evidence>
<proteinExistence type="inferred from homology"/>
<feature type="signal peptide" evidence="4">
    <location>
        <begin position="1"/>
        <end position="31"/>
    </location>
</feature>
<dbReference type="GO" id="GO:0016740">
    <property type="term" value="F:transferase activity"/>
    <property type="evidence" value="ECO:0007669"/>
    <property type="project" value="UniProtKB-KW"/>
</dbReference>
<reference evidence="5" key="1">
    <citation type="journal article" date="2020" name="Stud. Mycol.">
        <title>101 Dothideomycetes genomes: a test case for predicting lifestyles and emergence of pathogens.</title>
        <authorList>
            <person name="Haridas S."/>
            <person name="Albert R."/>
            <person name="Binder M."/>
            <person name="Bloem J."/>
            <person name="Labutti K."/>
            <person name="Salamov A."/>
            <person name="Andreopoulos B."/>
            <person name="Baker S."/>
            <person name="Barry K."/>
            <person name="Bills G."/>
            <person name="Bluhm B."/>
            <person name="Cannon C."/>
            <person name="Castanera R."/>
            <person name="Culley D."/>
            <person name="Daum C."/>
            <person name="Ezra D."/>
            <person name="Gonzalez J."/>
            <person name="Henrissat B."/>
            <person name="Kuo A."/>
            <person name="Liang C."/>
            <person name="Lipzen A."/>
            <person name="Lutzoni F."/>
            <person name="Magnuson J."/>
            <person name="Mondo S."/>
            <person name="Nolan M."/>
            <person name="Ohm R."/>
            <person name="Pangilinan J."/>
            <person name="Park H.-J."/>
            <person name="Ramirez L."/>
            <person name="Alfaro M."/>
            <person name="Sun H."/>
            <person name="Tritt A."/>
            <person name="Yoshinaga Y."/>
            <person name="Zwiers L.-H."/>
            <person name="Turgeon B."/>
            <person name="Goodwin S."/>
            <person name="Spatafora J."/>
            <person name="Crous P."/>
            <person name="Grigoriev I."/>
        </authorList>
    </citation>
    <scope>NUCLEOTIDE SEQUENCE</scope>
    <source>
        <strain evidence="5">CBS 119925</strain>
    </source>
</reference>